<dbReference type="EMBL" id="JBJUIK010000002">
    <property type="protein sequence ID" value="KAL3535291.1"/>
    <property type="molecule type" value="Genomic_DNA"/>
</dbReference>
<organism evidence="1 2">
    <name type="scientific">Cinchona calisaya</name>
    <dbReference type="NCBI Taxonomy" id="153742"/>
    <lineage>
        <taxon>Eukaryota</taxon>
        <taxon>Viridiplantae</taxon>
        <taxon>Streptophyta</taxon>
        <taxon>Embryophyta</taxon>
        <taxon>Tracheophyta</taxon>
        <taxon>Spermatophyta</taxon>
        <taxon>Magnoliopsida</taxon>
        <taxon>eudicotyledons</taxon>
        <taxon>Gunneridae</taxon>
        <taxon>Pentapetalae</taxon>
        <taxon>asterids</taxon>
        <taxon>lamiids</taxon>
        <taxon>Gentianales</taxon>
        <taxon>Rubiaceae</taxon>
        <taxon>Cinchonoideae</taxon>
        <taxon>Cinchoneae</taxon>
        <taxon>Cinchona</taxon>
    </lineage>
</organism>
<dbReference type="PANTHER" id="PTHR47718">
    <property type="entry name" value="OS01G0519700 PROTEIN"/>
    <property type="match status" value="1"/>
</dbReference>
<sequence length="468" mass="53477">MVGVKTTQIMKHFVLTCGGYANVGFVTKDLYNKIDAEWRKLIALGDAKCVIGYLYGKKDSYQMLYYKYSADEEAMDMERPTIVIIDGDKVMKKVIKTVLSYAKQWLFTWHPQRNTASNVDCDEFVAAFGHLIVRKHLKRQGLLIAADSPNGYTDVFTKYNMLNHSWFKIGSLNIRTCLERKKAGKAVITDMNMDVCEEENTDFCLMQEDSNVGNEFTSFLHRGVSCASFDETYFVGSPSQKETLNIVWNREVLKHITIGQITGWGKSISWDYDIRDKLDYIGSMLEWVLPFSAALEDVEEIGEFNWDGLPWQFYFGSCASYQEKGRGALGATVSCVRFGHMILRLLPFNLKFEEEDIFPRMWRWRSSNQVVHRGPSTVVHFRAAIDQLKTSQSKFKCYEEFVRKRPMPHLTLSYCSIRKDRTSVDQSMGSPLKSLDNTIQNAGGKRASDGGSCTSPTLFVLHENRGNV</sequence>
<accession>A0ABD3AVS8</accession>
<dbReference type="Proteomes" id="UP001630127">
    <property type="component" value="Unassembled WGS sequence"/>
</dbReference>
<reference evidence="1 2" key="1">
    <citation type="submission" date="2024-11" db="EMBL/GenBank/DDBJ databases">
        <title>A near-complete genome assembly of Cinchona calisaya.</title>
        <authorList>
            <person name="Lian D.C."/>
            <person name="Zhao X.W."/>
            <person name="Wei L."/>
        </authorList>
    </citation>
    <scope>NUCLEOTIDE SEQUENCE [LARGE SCALE GENOMIC DNA]</scope>
    <source>
        <tissue evidence="1">Nenye</tissue>
    </source>
</reference>
<name>A0ABD3AVS8_9GENT</name>
<dbReference type="AlphaFoldDB" id="A0ABD3AVS8"/>
<protein>
    <submittedName>
        <fullName evidence="1">Uncharacterized protein</fullName>
    </submittedName>
</protein>
<dbReference type="PANTHER" id="PTHR47718:SF13">
    <property type="entry name" value="OS09G0290500 PROTEIN"/>
    <property type="match status" value="1"/>
</dbReference>
<evidence type="ECO:0000313" key="1">
    <source>
        <dbReference type="EMBL" id="KAL3535291.1"/>
    </source>
</evidence>
<gene>
    <name evidence="1" type="ORF">ACH5RR_003752</name>
</gene>
<proteinExistence type="predicted"/>
<keyword evidence="2" id="KW-1185">Reference proteome</keyword>
<comment type="caution">
    <text evidence="1">The sequence shown here is derived from an EMBL/GenBank/DDBJ whole genome shotgun (WGS) entry which is preliminary data.</text>
</comment>
<evidence type="ECO:0000313" key="2">
    <source>
        <dbReference type="Proteomes" id="UP001630127"/>
    </source>
</evidence>